<proteinExistence type="predicted"/>
<dbReference type="Proteomes" id="UP001600107">
    <property type="component" value="Unassembled WGS sequence"/>
</dbReference>
<reference evidence="2 3" key="1">
    <citation type="submission" date="2024-06" db="EMBL/GenBank/DDBJ databases">
        <title>Flavobacterium spp. isolated from glacier.</title>
        <authorList>
            <person name="Han D."/>
        </authorList>
    </citation>
    <scope>NUCLEOTIDE SEQUENCE [LARGE SCALE GENOMIC DNA]</scope>
    <source>
        <strain evidence="2 3">ZS1P70</strain>
    </source>
</reference>
<evidence type="ECO:0000313" key="2">
    <source>
        <dbReference type="EMBL" id="MFE3870953.1"/>
    </source>
</evidence>
<dbReference type="EMBL" id="JBHZPY010000004">
    <property type="protein sequence ID" value="MFE3870953.1"/>
    <property type="molecule type" value="Genomic_DNA"/>
</dbReference>
<sequence length="342" mass="38619">MKPIKYLLLSFVAILFIACQKDELVVIQDNTQNLSYNSPLTNLISRVAQSATSKDNVLDNSSCFSIHLPVVVNVDGKQIIVSNENDYKTVQSVLDAFSDDDDEIDFVYPITIQFKNFNTQQILNSDQLAEVINNCNQDNKDNKDDFDEIECINMNYPIKISVYNANNQIANTITIQSDRDLFNTLKNFGGNLFIAINYPISVTNSNGQKVIIINNSDFETIIEASIKNCGANSGGVGNTNFVSVLTNGKWQISYFFKSRDETLNYKVYKFIFNSNGSIIVTEGINNSTGDWSGFVNNGQQGLQLNFDNNKLDKLESEWKIMEYTSTSIRLKKENEYLSFTKK</sequence>
<comment type="caution">
    <text evidence="2">The sequence shown here is derived from an EMBL/GenBank/DDBJ whole genome shotgun (WGS) entry which is preliminary data.</text>
</comment>
<protein>
    <recommendedName>
        <fullName evidence="4">Lipoprotein</fullName>
    </recommendedName>
</protein>
<dbReference type="PROSITE" id="PS51257">
    <property type="entry name" value="PROKAR_LIPOPROTEIN"/>
    <property type="match status" value="1"/>
</dbReference>
<dbReference type="RefSeq" id="WP_379851203.1">
    <property type="nucleotide sequence ID" value="NZ_JBHZPY010000004.1"/>
</dbReference>
<feature type="signal peptide" evidence="1">
    <location>
        <begin position="1"/>
        <end position="21"/>
    </location>
</feature>
<feature type="chain" id="PRO_5045222937" description="Lipoprotein" evidence="1">
    <location>
        <begin position="22"/>
        <end position="342"/>
    </location>
</feature>
<evidence type="ECO:0000313" key="3">
    <source>
        <dbReference type="Proteomes" id="UP001600107"/>
    </source>
</evidence>
<organism evidence="2 3">
    <name type="scientific">Flavobacterium zhoui</name>
    <dbReference type="NCBI Taxonomy" id="3230414"/>
    <lineage>
        <taxon>Bacteria</taxon>
        <taxon>Pseudomonadati</taxon>
        <taxon>Bacteroidota</taxon>
        <taxon>Flavobacteriia</taxon>
        <taxon>Flavobacteriales</taxon>
        <taxon>Flavobacteriaceae</taxon>
        <taxon>Flavobacterium</taxon>
    </lineage>
</organism>
<gene>
    <name evidence="2" type="ORF">ACFX5F_06925</name>
</gene>
<keyword evidence="3" id="KW-1185">Reference proteome</keyword>
<evidence type="ECO:0008006" key="4">
    <source>
        <dbReference type="Google" id="ProtNLM"/>
    </source>
</evidence>
<keyword evidence="1" id="KW-0732">Signal</keyword>
<evidence type="ECO:0000256" key="1">
    <source>
        <dbReference type="SAM" id="SignalP"/>
    </source>
</evidence>
<accession>A0ABW6I3U4</accession>
<name>A0ABW6I3U4_9FLAO</name>